<comment type="caution">
    <text evidence="1">The sequence shown here is derived from an EMBL/GenBank/DDBJ whole genome shotgun (WGS) entry which is preliminary data.</text>
</comment>
<dbReference type="EMBL" id="JAKXMK010000029">
    <property type="protein sequence ID" value="MCH6169982.1"/>
    <property type="molecule type" value="Genomic_DNA"/>
</dbReference>
<keyword evidence="2" id="KW-1185">Reference proteome</keyword>
<dbReference type="Gene3D" id="3.40.109.10">
    <property type="entry name" value="NADH Oxidase"/>
    <property type="match status" value="1"/>
</dbReference>
<accession>A0ABS9TN70</accession>
<dbReference type="NCBIfam" id="NF047509">
    <property type="entry name" value="Rv3131_FMN_oxido"/>
    <property type="match status" value="1"/>
</dbReference>
<dbReference type="PANTHER" id="PTHR23026">
    <property type="entry name" value="NADPH NITROREDUCTASE"/>
    <property type="match status" value="1"/>
</dbReference>
<dbReference type="PANTHER" id="PTHR23026:SF123">
    <property type="entry name" value="NAD(P)H NITROREDUCTASE RV3131-RELATED"/>
    <property type="match status" value="1"/>
</dbReference>
<evidence type="ECO:0000313" key="2">
    <source>
        <dbReference type="Proteomes" id="UP001299970"/>
    </source>
</evidence>
<dbReference type="SUPFAM" id="SSF55469">
    <property type="entry name" value="FMN-dependent nitroreductase-like"/>
    <property type="match status" value="2"/>
</dbReference>
<sequence length="328" mass="35413">MTTVPGALGLSPAQVADVLRAAGRAPSLHNSQPWLFRVTDDVIELHADPDRRLPATDPHDRELRLACGAALFNLRIAVHGFGFRPRVTVLPDHDRPGLVALVHRGAAAPPSPEQLRLLRAIPQRRSNRHPYSDVRVSAAEQRELCRAAAEEGGRLHIIEHRGQRAQMQRIAAEAHRIQLADPLVQAETARWTGVAPDRSDGVPLPAGGPLPEPQDRWVLRDFTAGSGQVRAPGKDFEQEPLIAVLTTSLPGPAGDVQAGQALQRVLLTATADGLAVSLLSHVVEVPQARAELGRLVGDSRPPQAGLRIGRGWPVPATRRRDVADLLLT</sequence>
<evidence type="ECO:0000313" key="1">
    <source>
        <dbReference type="EMBL" id="MCH6169982.1"/>
    </source>
</evidence>
<name>A0ABS9TN70_9PSEU</name>
<gene>
    <name evidence="1" type="ORF">MMF94_30145</name>
</gene>
<reference evidence="1 2" key="1">
    <citation type="submission" date="2022-03" db="EMBL/GenBank/DDBJ databases">
        <title>Pseudonocardia alaer sp. nov., a novel actinomycete isolated from reed forest soil.</title>
        <authorList>
            <person name="Wang L."/>
        </authorList>
    </citation>
    <scope>NUCLEOTIDE SEQUENCE [LARGE SCALE GENOMIC DNA]</scope>
    <source>
        <strain evidence="1 2">Y-16303</strain>
    </source>
</reference>
<protein>
    <submittedName>
        <fullName evidence="1">Nitroreductase</fullName>
    </submittedName>
</protein>
<dbReference type="InterPro" id="IPR050627">
    <property type="entry name" value="Nitroreductase/BluB"/>
</dbReference>
<dbReference type="InterPro" id="IPR000415">
    <property type="entry name" value="Nitroreductase-like"/>
</dbReference>
<proteinExistence type="predicted"/>
<dbReference type="RefSeq" id="WP_241040713.1">
    <property type="nucleotide sequence ID" value="NZ_BAAAJF010000032.1"/>
</dbReference>
<organism evidence="1 2">
    <name type="scientific">Pseudonocardia alaniniphila</name>
    <dbReference type="NCBI Taxonomy" id="75291"/>
    <lineage>
        <taxon>Bacteria</taxon>
        <taxon>Bacillati</taxon>
        <taxon>Actinomycetota</taxon>
        <taxon>Actinomycetes</taxon>
        <taxon>Pseudonocardiales</taxon>
        <taxon>Pseudonocardiaceae</taxon>
        <taxon>Pseudonocardia</taxon>
    </lineage>
</organism>
<dbReference type="Proteomes" id="UP001299970">
    <property type="component" value="Unassembled WGS sequence"/>
</dbReference>